<dbReference type="PANTHER" id="PTHR24198:SF165">
    <property type="entry name" value="ANKYRIN REPEAT-CONTAINING PROTEIN-RELATED"/>
    <property type="match status" value="1"/>
</dbReference>
<name>A0A1S8BGZ3_9PEZI</name>
<comment type="caution">
    <text evidence="4">The sequence shown here is derived from an EMBL/GenBank/DDBJ whole genome shotgun (WGS) entry which is preliminary data.</text>
</comment>
<dbReference type="OrthoDB" id="1577640at2759"/>
<evidence type="ECO:0000313" key="4">
    <source>
        <dbReference type="EMBL" id="OMP86563.1"/>
    </source>
</evidence>
<dbReference type="EMBL" id="MSZU01000080">
    <property type="protein sequence ID" value="OMP86563.1"/>
    <property type="molecule type" value="Genomic_DNA"/>
</dbReference>
<dbReference type="AlphaFoldDB" id="A0A1S8BGZ3"/>
<keyword evidence="1" id="KW-0677">Repeat</keyword>
<evidence type="ECO:0000256" key="2">
    <source>
        <dbReference type="ARBA" id="ARBA00023043"/>
    </source>
</evidence>
<reference evidence="4 5" key="1">
    <citation type="submission" date="2017-01" db="EMBL/GenBank/DDBJ databases">
        <title>Draft genome sequence of Diplodia seriata F98.1, a fungal species involved in grapevine trunk diseases.</title>
        <authorList>
            <person name="Robert-Siegwald G."/>
            <person name="Vallet J."/>
            <person name="Abou-Mansour E."/>
            <person name="Xu J."/>
            <person name="Rey P."/>
            <person name="Bertsch C."/>
            <person name="Rego C."/>
            <person name="Larignon P."/>
            <person name="Fontaine F."/>
            <person name="Lebrun M.-H."/>
        </authorList>
    </citation>
    <scope>NUCLEOTIDE SEQUENCE [LARGE SCALE GENOMIC DNA]</scope>
    <source>
        <strain evidence="4 5">F98.1</strain>
    </source>
</reference>
<evidence type="ECO:0000256" key="3">
    <source>
        <dbReference type="PROSITE-ProRule" id="PRU00023"/>
    </source>
</evidence>
<sequence>MLSEDDIEVDCKDFYNDTPLLIAIREGHYDIAQELLTRSAKWLYRQGKTTGAKACGPSEVHSSPASAKGHFVDVNAENDDQETPMAVAVSSGATGVIFTLIEAGASLDTFEPAASPLLYAIQTNNKSLLVKLIENGVELNGAVYYAVARMASIGGEDTEELVRVLLEAGANIQSPKELVYYATNELCDDGNDDDAMEIGSGSALRIAADMESLPILQLLLTHGSLPPKEVGDAFIRTVERGDMANLSILQVLLTQSSLPPKDFSRALKLTLKRKNMPLPILKLLLNQAAKIDILKPHVHKALRYAVSSGDQAMVETVLNETAEIRRSESDAYGFFVAAVKRGEASMAETLWNHSTMTSWLEPKNLYGAFVSALVEADASTTLLEKLIRKYPAGPGNLEPRSLHNALMVAVSTSNPYATDLLLKWGAEISGLEPRDLQNALVLAVESDDPYMVALLLNHGVDIDDTDERDFIRTPAFDSVWTLNAQTIESQFLNQNKPNFFSGALLYYALERKYYAVFRLLLSHKASLDSEHVSPLGHTTSAPNPILVELLVERYASRNRNGDFGEALREAFRHRDKISIQILIQLIVILEYGDSFTWPPEYPSAYAITEALASVEMNDHRGVAIGIVAKAAMRGNEKLVELMLKYIGARPDSITGEIDWCICAGDRERLNRFQNKISEVINVEKDGYVAPIVVAVAFKRVSIVELLLETGDISGDSLLLARSLVSHLGLHAAFEHLRTKLTYRVFCAM</sequence>
<dbReference type="InterPro" id="IPR002110">
    <property type="entry name" value="Ankyrin_rpt"/>
</dbReference>
<evidence type="ECO:0000256" key="1">
    <source>
        <dbReference type="ARBA" id="ARBA00022737"/>
    </source>
</evidence>
<organism evidence="4 5">
    <name type="scientific">Diplodia seriata</name>
    <dbReference type="NCBI Taxonomy" id="420778"/>
    <lineage>
        <taxon>Eukaryota</taxon>
        <taxon>Fungi</taxon>
        <taxon>Dikarya</taxon>
        <taxon>Ascomycota</taxon>
        <taxon>Pezizomycotina</taxon>
        <taxon>Dothideomycetes</taxon>
        <taxon>Dothideomycetes incertae sedis</taxon>
        <taxon>Botryosphaeriales</taxon>
        <taxon>Botryosphaeriaceae</taxon>
        <taxon>Diplodia</taxon>
    </lineage>
</organism>
<proteinExistence type="predicted"/>
<accession>A0A1S8BGZ3</accession>
<evidence type="ECO:0000313" key="5">
    <source>
        <dbReference type="Proteomes" id="UP000190776"/>
    </source>
</evidence>
<dbReference type="Pfam" id="PF00023">
    <property type="entry name" value="Ank"/>
    <property type="match status" value="1"/>
</dbReference>
<gene>
    <name evidence="4" type="ORF">BK809_0003733</name>
</gene>
<dbReference type="PANTHER" id="PTHR24198">
    <property type="entry name" value="ANKYRIN REPEAT AND PROTEIN KINASE DOMAIN-CONTAINING PROTEIN"/>
    <property type="match status" value="1"/>
</dbReference>
<feature type="repeat" description="ANK" evidence="3">
    <location>
        <begin position="435"/>
        <end position="467"/>
    </location>
</feature>
<dbReference type="InterPro" id="IPR036770">
    <property type="entry name" value="Ankyrin_rpt-contain_sf"/>
</dbReference>
<dbReference type="Proteomes" id="UP000190776">
    <property type="component" value="Unassembled WGS sequence"/>
</dbReference>
<protein>
    <submittedName>
        <fullName evidence="4">B-cell lymphoma 3 protein-like protein</fullName>
    </submittedName>
</protein>
<dbReference type="PROSITE" id="PS50088">
    <property type="entry name" value="ANK_REPEAT"/>
    <property type="match status" value="2"/>
</dbReference>
<feature type="repeat" description="ANK" evidence="3">
    <location>
        <begin position="80"/>
        <end position="112"/>
    </location>
</feature>
<dbReference type="Gene3D" id="1.25.40.20">
    <property type="entry name" value="Ankyrin repeat-containing domain"/>
    <property type="match status" value="3"/>
</dbReference>
<dbReference type="STRING" id="420778.A0A1S8BGZ3"/>
<dbReference type="SUPFAM" id="SSF48403">
    <property type="entry name" value="Ankyrin repeat"/>
    <property type="match status" value="2"/>
</dbReference>
<keyword evidence="2 3" id="KW-0040">ANK repeat</keyword>
<dbReference type="SMART" id="SM00248">
    <property type="entry name" value="ANK"/>
    <property type="match status" value="10"/>
</dbReference>